<evidence type="ECO:0000313" key="2">
    <source>
        <dbReference type="Proteomes" id="UP000515277"/>
    </source>
</evidence>
<gene>
    <name evidence="1" type="ORF">GGI48_29085</name>
</gene>
<evidence type="ECO:0000313" key="1">
    <source>
        <dbReference type="EMBL" id="QNH77254.1"/>
    </source>
</evidence>
<accession>A0A7G7XBA9</accession>
<dbReference type="Proteomes" id="UP000515277">
    <property type="component" value="Chromosome"/>
</dbReference>
<dbReference type="EMBL" id="CP060201">
    <property type="protein sequence ID" value="QNH77254.1"/>
    <property type="molecule type" value="Genomic_DNA"/>
</dbReference>
<dbReference type="RefSeq" id="WP_179601382.1">
    <property type="nucleotide sequence ID" value="NZ_CP060201.1"/>
</dbReference>
<reference evidence="2" key="1">
    <citation type="journal article" date="2020" name="Microbiol. Resour. Announc.">
        <title>Complete genome sequences of four natural Pseudomonas isolates that catabolize a wide range of aromatic compounds relevant to lignin valorization.</title>
        <authorList>
            <person name="Hatmaker E.A."/>
            <person name="Presley G."/>
            <person name="Cannon O."/>
            <person name="Guss A.M."/>
            <person name="Elkins J.G."/>
        </authorList>
    </citation>
    <scope>NUCLEOTIDE SEQUENCE [LARGE SCALE GENOMIC DNA]</scope>
    <source>
        <strain evidence="2">H1F5C</strain>
    </source>
</reference>
<protein>
    <submittedName>
        <fullName evidence="1">Uncharacterized protein</fullName>
    </submittedName>
</protein>
<name>A0A7G7XBA9_9PSED</name>
<proteinExistence type="predicted"/>
<sequence>MDIQRLLKKRQLNVQEQNILNAYKLACTARSWRDEGMPQALLDYAQSQGVDWSATIVLKLEIDFPGMPSLFGLLLTQDERFIDFEIETDTTHRQIEAVECWKDITATLNHSTCNRGIGKGFAAIALQVRRQLLDKVDHG</sequence>
<organism evidence="1 2">
    <name type="scientific">Pseudomonas protegens</name>
    <dbReference type="NCBI Taxonomy" id="380021"/>
    <lineage>
        <taxon>Bacteria</taxon>
        <taxon>Pseudomonadati</taxon>
        <taxon>Pseudomonadota</taxon>
        <taxon>Gammaproteobacteria</taxon>
        <taxon>Pseudomonadales</taxon>
        <taxon>Pseudomonadaceae</taxon>
        <taxon>Pseudomonas</taxon>
    </lineage>
</organism>
<dbReference type="AlphaFoldDB" id="A0A7G7XBA9"/>